<evidence type="ECO:0000313" key="4">
    <source>
        <dbReference type="EMBL" id="MBE6269752.1"/>
    </source>
</evidence>
<dbReference type="InterPro" id="IPR015424">
    <property type="entry name" value="PyrdxlP-dep_Trfase"/>
</dbReference>
<dbReference type="SUPFAM" id="SSF53383">
    <property type="entry name" value="PLP-dependent transferases"/>
    <property type="match status" value="1"/>
</dbReference>
<dbReference type="Gene3D" id="3.90.1150.10">
    <property type="entry name" value="Aspartate Aminotransferase, domain 1"/>
    <property type="match status" value="1"/>
</dbReference>
<accession>A0A9D5NZT5</accession>
<keyword evidence="4" id="KW-0032">Aminotransferase</keyword>
<dbReference type="PANTHER" id="PTHR42885">
    <property type="entry name" value="HISTIDINOL-PHOSPHATE AMINOTRANSFERASE-RELATED"/>
    <property type="match status" value="1"/>
</dbReference>
<dbReference type="PANTHER" id="PTHR42885:SF1">
    <property type="entry name" value="THREONINE-PHOSPHATE DECARBOXYLASE"/>
    <property type="match status" value="1"/>
</dbReference>
<dbReference type="InterPro" id="IPR015421">
    <property type="entry name" value="PyrdxlP-dep_Trfase_major"/>
</dbReference>
<evidence type="ECO:0000256" key="2">
    <source>
        <dbReference type="ARBA" id="ARBA00022898"/>
    </source>
</evidence>
<reference evidence="4" key="1">
    <citation type="submission" date="2019-04" db="EMBL/GenBank/DDBJ databases">
        <title>Evolution of Biomass-Degrading Anaerobic Consortia Revealed by Metagenomics.</title>
        <authorList>
            <person name="Peng X."/>
        </authorList>
    </citation>
    <scope>NUCLEOTIDE SEQUENCE</scope>
    <source>
        <strain evidence="4">SIG140</strain>
    </source>
</reference>
<evidence type="ECO:0000313" key="5">
    <source>
        <dbReference type="Proteomes" id="UP000806522"/>
    </source>
</evidence>
<sequence>MIYGHGDDAFSYGDKVKINFSSNVYSQADYTELKEHLMQHFEVVGHYPEPDAHSLECLLAKQLGIKENTIMVTSGANEAIYLIAQLYKGWASIIPPPTFSEYEDACRMFNHIISYDVKDEFDVLPQDRIYWICNPNNPTGNVLVKGMLNHIVRNHPRYLYVIDQSYADYTLAPMIEPKEMTDVFNVMLIHSLSKTFCIPGLRLGYIVASPIIIGRLKQIRQPWTINALAIEAGKYLIENHIQMIHDLKSYLQEAIRLYANLSAINGLKVMKTDTNFMLVSIHNSTAIELKRWLLDNYGILIRDASNIRGLDSNYFRVTAQQPEENDLLVEAIKAYIDQLNEVSD</sequence>
<proteinExistence type="predicted"/>
<dbReference type="Pfam" id="PF00155">
    <property type="entry name" value="Aminotran_1_2"/>
    <property type="match status" value="1"/>
</dbReference>
<gene>
    <name evidence="4" type="ORF">E7101_02230</name>
</gene>
<dbReference type="Proteomes" id="UP000806522">
    <property type="component" value="Unassembled WGS sequence"/>
</dbReference>
<dbReference type="Gene3D" id="3.40.640.10">
    <property type="entry name" value="Type I PLP-dependent aspartate aminotransferase-like (Major domain)"/>
    <property type="match status" value="1"/>
</dbReference>
<evidence type="ECO:0000256" key="1">
    <source>
        <dbReference type="ARBA" id="ARBA00001933"/>
    </source>
</evidence>
<protein>
    <submittedName>
        <fullName evidence="4">Aminotransferase class I/II-fold pyridoxal phosphate-dependent enzyme</fullName>
    </submittedName>
</protein>
<comment type="cofactor">
    <cofactor evidence="1">
        <name>pyridoxal 5'-phosphate</name>
        <dbReference type="ChEBI" id="CHEBI:597326"/>
    </cofactor>
</comment>
<dbReference type="GO" id="GO:0008483">
    <property type="term" value="F:transaminase activity"/>
    <property type="evidence" value="ECO:0007669"/>
    <property type="project" value="UniProtKB-KW"/>
</dbReference>
<feature type="domain" description="Aminotransferase class I/classII large" evidence="3">
    <location>
        <begin position="16"/>
        <end position="332"/>
    </location>
</feature>
<evidence type="ECO:0000259" key="3">
    <source>
        <dbReference type="Pfam" id="PF00155"/>
    </source>
</evidence>
<name>A0A9D5NZT5_XYLRU</name>
<dbReference type="InterPro" id="IPR015422">
    <property type="entry name" value="PyrdxlP-dep_Trfase_small"/>
</dbReference>
<dbReference type="GO" id="GO:0030170">
    <property type="term" value="F:pyridoxal phosphate binding"/>
    <property type="evidence" value="ECO:0007669"/>
    <property type="project" value="InterPro"/>
</dbReference>
<dbReference type="CDD" id="cd00609">
    <property type="entry name" value="AAT_like"/>
    <property type="match status" value="1"/>
</dbReference>
<keyword evidence="4" id="KW-0808">Transferase</keyword>
<keyword evidence="2" id="KW-0663">Pyridoxal phosphate</keyword>
<comment type="caution">
    <text evidence="4">The sequence shown here is derived from an EMBL/GenBank/DDBJ whole genome shotgun (WGS) entry which is preliminary data.</text>
</comment>
<dbReference type="InterPro" id="IPR004839">
    <property type="entry name" value="Aminotransferase_I/II_large"/>
</dbReference>
<dbReference type="AlphaFoldDB" id="A0A9D5NZT5"/>
<organism evidence="4 5">
    <name type="scientific">Xylanibacter ruminicola</name>
    <name type="common">Prevotella ruminicola</name>
    <dbReference type="NCBI Taxonomy" id="839"/>
    <lineage>
        <taxon>Bacteria</taxon>
        <taxon>Pseudomonadati</taxon>
        <taxon>Bacteroidota</taxon>
        <taxon>Bacteroidia</taxon>
        <taxon>Bacteroidales</taxon>
        <taxon>Prevotellaceae</taxon>
        <taxon>Xylanibacter</taxon>
    </lineage>
</organism>
<dbReference type="EMBL" id="SUYC01000002">
    <property type="protein sequence ID" value="MBE6269752.1"/>
    <property type="molecule type" value="Genomic_DNA"/>
</dbReference>